<dbReference type="OrthoDB" id="6057796at2"/>
<dbReference type="GeneID" id="97905380"/>
<sequence>MLGAIGLALLGAPLVTLPNPAFGGDPILIAIASDPAQMRLYCFSTRCGDEEWKLAMARRQRAPEIDPADLPPLRKVELPGQQRVIGGVSAPATSRESRSMYSNDYRIGTRYGVQAVRDGPTQIGLQFGAGYRLAPLYDDGINRPGAVFRGELNLGQRIGDRARFTQSVQVESGRGDTFVKQSVRLDVEVWQNWKLETDFAIRHDNNGGGGSESAESSIELIRRF</sequence>
<organism evidence="1 2">
    <name type="scientific">Lysobacter capsici AZ78</name>
    <dbReference type="NCBI Taxonomy" id="1444315"/>
    <lineage>
        <taxon>Bacteria</taxon>
        <taxon>Pseudomonadati</taxon>
        <taxon>Pseudomonadota</taxon>
        <taxon>Gammaproteobacteria</taxon>
        <taxon>Lysobacterales</taxon>
        <taxon>Lysobacteraceae</taxon>
        <taxon>Lysobacter</taxon>
    </lineage>
</organism>
<dbReference type="EMBL" id="JAJA02000001">
    <property type="protein sequence ID" value="KWS06268.1"/>
    <property type="molecule type" value="Genomic_DNA"/>
</dbReference>
<proteinExistence type="predicted"/>
<dbReference type="Pfam" id="PF04338">
    <property type="entry name" value="DUF481"/>
    <property type="match status" value="1"/>
</dbReference>
<evidence type="ECO:0000313" key="2">
    <source>
        <dbReference type="Proteomes" id="UP000023435"/>
    </source>
</evidence>
<keyword evidence="2" id="KW-1185">Reference proteome</keyword>
<gene>
    <name evidence="1" type="ORF">AZ78_3823</name>
</gene>
<evidence type="ECO:0000313" key="1">
    <source>
        <dbReference type="EMBL" id="KWS06268.1"/>
    </source>
</evidence>
<dbReference type="AlphaFoldDB" id="A0A108UBS8"/>
<dbReference type="InterPro" id="IPR007433">
    <property type="entry name" value="DUF481"/>
</dbReference>
<dbReference type="Proteomes" id="UP000023435">
    <property type="component" value="Unassembled WGS sequence"/>
</dbReference>
<name>A0A108UBS8_9GAMM</name>
<accession>A0A108UBS8</accession>
<comment type="caution">
    <text evidence="1">The sequence shown here is derived from an EMBL/GenBank/DDBJ whole genome shotgun (WGS) entry which is preliminary data.</text>
</comment>
<reference evidence="1 2" key="1">
    <citation type="journal article" date="2014" name="Genome Announc.">
        <title>Draft Genome Sequence of Lysobacter capsici AZ78, a Bacterium Antagonistic to Plant-Pathogenic Oomycetes.</title>
        <authorList>
            <person name="Puopolo G."/>
            <person name="Sonego P."/>
            <person name="Engelen K."/>
            <person name="Pertot I."/>
        </authorList>
    </citation>
    <scope>NUCLEOTIDE SEQUENCE [LARGE SCALE GENOMIC DNA]</scope>
    <source>
        <strain evidence="1 2">AZ78</strain>
    </source>
</reference>
<evidence type="ECO:0008006" key="3">
    <source>
        <dbReference type="Google" id="ProtNLM"/>
    </source>
</evidence>
<dbReference type="RefSeq" id="WP_036114838.1">
    <property type="nucleotide sequence ID" value="NZ_JAJA02000001.1"/>
</dbReference>
<protein>
    <recommendedName>
        <fullName evidence="3">DUF481 domain-containing protein</fullName>
    </recommendedName>
</protein>